<dbReference type="Pfam" id="PF12804">
    <property type="entry name" value="NTP_transf_3"/>
    <property type="match status" value="1"/>
</dbReference>
<name>A0ABV6JYV2_9PROT</name>
<dbReference type="RefSeq" id="WP_377046263.1">
    <property type="nucleotide sequence ID" value="NZ_JBHLUN010000015.1"/>
</dbReference>
<proteinExistence type="predicted"/>
<dbReference type="Proteomes" id="UP001589865">
    <property type="component" value="Unassembled WGS sequence"/>
</dbReference>
<dbReference type="EMBL" id="JBHLUN010000015">
    <property type="protein sequence ID" value="MFC0410515.1"/>
    <property type="molecule type" value="Genomic_DNA"/>
</dbReference>
<accession>A0ABV6JYV2</accession>
<dbReference type="PANTHER" id="PTHR43777:SF1">
    <property type="entry name" value="MOLYBDENUM COFACTOR CYTIDYLYLTRANSFERASE"/>
    <property type="match status" value="1"/>
</dbReference>
<sequence>MIFGSVPIAEAEGTVLAHTRRLATGVIKKGSRLDAAAVQALRDAGYREVIAARLEPGDVAEDEAADRLAAALMRPGLTRSAAATGRVNLFAEAAGLLSLDVALIDRLNSLDESLTLATLPAYAPVAQADMVATIKVIPFAVPAAVLAEAEALARSAHALSLHPFRPLRAGLVMSRLPGMKSSVLAKTEEATRARVETLGATLLPAETVEHDEGEIAAALLRLHEAGAGLLMVIGASAVVDRRDVGPAGIVRAGGEIAHFGMPVDPGNLLCLGSIGRLPALVLPGCARSPKLNGFDWVLQRIVADVPVTGRDIQRMGAGGLLTEIETRPLPRARATAAPPGRHRVAAVVLAAGLSRRMGPVNKLLAEDDAGRTMVARVVDNVLASRATEVIVVTGHEHERVAATLDGRAIRFVHAPDYAEGLAASLRAGVAALPDEVEGALICLGDMPLVSAETLDRLIGAFDPAAGRAAVQPVHEGQPGNPVLWGREFFPEILELAGDKGARALLTRHAPRLATVNTADDGVLRDFDTAEALATIQG</sequence>
<keyword evidence="4" id="KW-1185">Reference proteome</keyword>
<comment type="caution">
    <text evidence="3">The sequence shown here is derived from an EMBL/GenBank/DDBJ whole genome shotgun (WGS) entry which is preliminary data.</text>
</comment>
<feature type="domain" description="MobA-like NTP transferase" evidence="2">
    <location>
        <begin position="346"/>
        <end position="508"/>
    </location>
</feature>
<dbReference type="SUPFAM" id="SSF53218">
    <property type="entry name" value="Molybdenum cofactor biosynthesis proteins"/>
    <property type="match status" value="1"/>
</dbReference>
<dbReference type="InterPro" id="IPR029044">
    <property type="entry name" value="Nucleotide-diphossugar_trans"/>
</dbReference>
<protein>
    <submittedName>
        <fullName evidence="3">NTP transferase domain-containing protein</fullName>
    </submittedName>
</protein>
<keyword evidence="1" id="KW-0460">Magnesium</keyword>
<evidence type="ECO:0000259" key="2">
    <source>
        <dbReference type="Pfam" id="PF12804"/>
    </source>
</evidence>
<organism evidence="3 4">
    <name type="scientific">Roseomonas elaeocarpi</name>
    <dbReference type="NCBI Taxonomy" id="907779"/>
    <lineage>
        <taxon>Bacteria</taxon>
        <taxon>Pseudomonadati</taxon>
        <taxon>Pseudomonadota</taxon>
        <taxon>Alphaproteobacteria</taxon>
        <taxon>Acetobacterales</taxon>
        <taxon>Roseomonadaceae</taxon>
        <taxon>Roseomonas</taxon>
    </lineage>
</organism>
<keyword evidence="3" id="KW-0808">Transferase</keyword>
<evidence type="ECO:0000256" key="1">
    <source>
        <dbReference type="ARBA" id="ARBA00022842"/>
    </source>
</evidence>
<dbReference type="PIRSF" id="PIRSF036626">
    <property type="entry name" value="MPTBd_MobAlike"/>
    <property type="match status" value="1"/>
</dbReference>
<dbReference type="Gene3D" id="3.90.550.10">
    <property type="entry name" value="Spore Coat Polysaccharide Biosynthesis Protein SpsA, Chain A"/>
    <property type="match status" value="1"/>
</dbReference>
<dbReference type="SUPFAM" id="SSF53448">
    <property type="entry name" value="Nucleotide-diphospho-sugar transferases"/>
    <property type="match status" value="1"/>
</dbReference>
<dbReference type="GO" id="GO:0016740">
    <property type="term" value="F:transferase activity"/>
    <property type="evidence" value="ECO:0007669"/>
    <property type="project" value="UniProtKB-KW"/>
</dbReference>
<dbReference type="InterPro" id="IPR036425">
    <property type="entry name" value="MoaB/Mog-like_dom_sf"/>
</dbReference>
<dbReference type="InterPro" id="IPR012184">
    <property type="entry name" value="Bifunc_Mopterin-bd"/>
</dbReference>
<gene>
    <name evidence="3" type="ORF">ACFFGY_19865</name>
</gene>
<dbReference type="PANTHER" id="PTHR43777">
    <property type="entry name" value="MOLYBDENUM COFACTOR CYTIDYLYLTRANSFERASE"/>
    <property type="match status" value="1"/>
</dbReference>
<evidence type="ECO:0000313" key="3">
    <source>
        <dbReference type="EMBL" id="MFC0410515.1"/>
    </source>
</evidence>
<evidence type="ECO:0000313" key="4">
    <source>
        <dbReference type="Proteomes" id="UP001589865"/>
    </source>
</evidence>
<reference evidence="3 4" key="1">
    <citation type="submission" date="2024-09" db="EMBL/GenBank/DDBJ databases">
        <authorList>
            <person name="Sun Q."/>
            <person name="Mori K."/>
        </authorList>
    </citation>
    <scope>NUCLEOTIDE SEQUENCE [LARGE SCALE GENOMIC DNA]</scope>
    <source>
        <strain evidence="3 4">TBRC 5777</strain>
    </source>
</reference>
<dbReference type="InterPro" id="IPR025877">
    <property type="entry name" value="MobA-like_NTP_Trfase"/>
</dbReference>
<dbReference type="Gene3D" id="3.40.980.10">
    <property type="entry name" value="MoaB/Mog-like domain"/>
    <property type="match status" value="1"/>
</dbReference>
<dbReference type="CDD" id="cd03522">
    <property type="entry name" value="MoeA_like"/>
    <property type="match status" value="1"/>
</dbReference>
<dbReference type="CDD" id="cd04182">
    <property type="entry name" value="GT_2_like_f"/>
    <property type="match status" value="1"/>
</dbReference>